<organism evidence="2 3">
    <name type="scientific">Microbotryum intermedium</name>
    <dbReference type="NCBI Taxonomy" id="269621"/>
    <lineage>
        <taxon>Eukaryota</taxon>
        <taxon>Fungi</taxon>
        <taxon>Dikarya</taxon>
        <taxon>Basidiomycota</taxon>
        <taxon>Pucciniomycotina</taxon>
        <taxon>Microbotryomycetes</taxon>
        <taxon>Microbotryales</taxon>
        <taxon>Microbotryaceae</taxon>
        <taxon>Microbotryum</taxon>
    </lineage>
</organism>
<dbReference type="AlphaFoldDB" id="A0A238FCF9"/>
<evidence type="ECO:0000313" key="3">
    <source>
        <dbReference type="Proteomes" id="UP000198372"/>
    </source>
</evidence>
<evidence type="ECO:0000256" key="1">
    <source>
        <dbReference type="SAM" id="SignalP"/>
    </source>
</evidence>
<evidence type="ECO:0000313" key="2">
    <source>
        <dbReference type="EMBL" id="SCV70867.1"/>
    </source>
</evidence>
<feature type="chain" id="PRO_5013076638" evidence="1">
    <location>
        <begin position="24"/>
        <end position="121"/>
    </location>
</feature>
<keyword evidence="1" id="KW-0732">Signal</keyword>
<dbReference type="EMBL" id="FMSP01000006">
    <property type="protein sequence ID" value="SCV70867.1"/>
    <property type="molecule type" value="Genomic_DNA"/>
</dbReference>
<keyword evidence="3" id="KW-1185">Reference proteome</keyword>
<reference evidence="3" key="1">
    <citation type="submission" date="2016-09" db="EMBL/GenBank/DDBJ databases">
        <authorList>
            <person name="Jeantristanb JTB J.-T."/>
            <person name="Ricardo R."/>
        </authorList>
    </citation>
    <scope>NUCLEOTIDE SEQUENCE [LARGE SCALE GENOMIC DNA]</scope>
</reference>
<dbReference type="Proteomes" id="UP000198372">
    <property type="component" value="Unassembled WGS sequence"/>
</dbReference>
<gene>
    <name evidence="2" type="ORF">BQ2448_3629</name>
</gene>
<sequence>MVRYNLVIGAGLAMISAASIVSAMSKCQTDCGNRLSESTDCVGWDKTSCIYNDKSFTEGLIECLSATPECRKQIPGINGQLCVQCRKEKFDQAPMCSHLTQGATVHKMHKKKKQGHNKGYY</sequence>
<proteinExistence type="predicted"/>
<feature type="signal peptide" evidence="1">
    <location>
        <begin position="1"/>
        <end position="23"/>
    </location>
</feature>
<accession>A0A238FCF9</accession>
<protein>
    <submittedName>
        <fullName evidence="2">BQ2448_3629 protein</fullName>
    </submittedName>
</protein>
<name>A0A238FCF9_9BASI</name>